<keyword evidence="1" id="KW-0732">Signal</keyword>
<dbReference type="EMBL" id="CAJNOK010033380">
    <property type="protein sequence ID" value="CAF1493612.1"/>
    <property type="molecule type" value="Genomic_DNA"/>
</dbReference>
<dbReference type="EMBL" id="CAJNOQ010034239">
    <property type="protein sequence ID" value="CAF1593965.1"/>
    <property type="molecule type" value="Genomic_DNA"/>
</dbReference>
<dbReference type="Proteomes" id="UP000663829">
    <property type="component" value="Unassembled WGS sequence"/>
</dbReference>
<keyword evidence="6" id="KW-1185">Reference proteome</keyword>
<feature type="chain" id="PRO_5035608460" evidence="1">
    <location>
        <begin position="24"/>
        <end position="88"/>
    </location>
</feature>
<dbReference type="EMBL" id="CAJOBA010055351">
    <property type="protein sequence ID" value="CAF4282710.1"/>
    <property type="molecule type" value="Genomic_DNA"/>
</dbReference>
<evidence type="ECO:0000313" key="4">
    <source>
        <dbReference type="EMBL" id="CAF4282710.1"/>
    </source>
</evidence>
<dbReference type="Proteomes" id="UP000677228">
    <property type="component" value="Unassembled WGS sequence"/>
</dbReference>
<dbReference type="Proteomes" id="UP000681722">
    <property type="component" value="Unassembled WGS sequence"/>
</dbReference>
<accession>A0A816A7F4</accession>
<feature type="signal peptide" evidence="1">
    <location>
        <begin position="1"/>
        <end position="23"/>
    </location>
</feature>
<sequence>MARLVLSLSFIMLLRLSAYYAQCDPNICSVLDYYHSLISPCFSDSDEDRCKTIYDCATIGSDLASFFIVNITSDERKVIRELFKVEDL</sequence>
<comment type="caution">
    <text evidence="3">The sequence shown here is derived from an EMBL/GenBank/DDBJ whole genome shotgun (WGS) entry which is preliminary data.</text>
</comment>
<dbReference type="EMBL" id="CAJOBC010100469">
    <property type="protein sequence ID" value="CAF4467473.1"/>
    <property type="molecule type" value="Genomic_DNA"/>
</dbReference>
<evidence type="ECO:0000313" key="5">
    <source>
        <dbReference type="EMBL" id="CAF4467473.1"/>
    </source>
</evidence>
<dbReference type="AlphaFoldDB" id="A0A816A7F4"/>
<organism evidence="3 6">
    <name type="scientific">Didymodactylos carnosus</name>
    <dbReference type="NCBI Taxonomy" id="1234261"/>
    <lineage>
        <taxon>Eukaryota</taxon>
        <taxon>Metazoa</taxon>
        <taxon>Spiralia</taxon>
        <taxon>Gnathifera</taxon>
        <taxon>Rotifera</taxon>
        <taxon>Eurotatoria</taxon>
        <taxon>Bdelloidea</taxon>
        <taxon>Philodinida</taxon>
        <taxon>Philodinidae</taxon>
        <taxon>Didymodactylos</taxon>
    </lineage>
</organism>
<protein>
    <submittedName>
        <fullName evidence="3">Uncharacterized protein</fullName>
    </submittedName>
</protein>
<evidence type="ECO:0000256" key="1">
    <source>
        <dbReference type="SAM" id="SignalP"/>
    </source>
</evidence>
<dbReference type="Proteomes" id="UP000682733">
    <property type="component" value="Unassembled WGS sequence"/>
</dbReference>
<proteinExistence type="predicted"/>
<evidence type="ECO:0000313" key="2">
    <source>
        <dbReference type="EMBL" id="CAF1493612.1"/>
    </source>
</evidence>
<evidence type="ECO:0000313" key="3">
    <source>
        <dbReference type="EMBL" id="CAF1593965.1"/>
    </source>
</evidence>
<evidence type="ECO:0000313" key="6">
    <source>
        <dbReference type="Proteomes" id="UP000663829"/>
    </source>
</evidence>
<reference evidence="3" key="1">
    <citation type="submission" date="2021-02" db="EMBL/GenBank/DDBJ databases">
        <authorList>
            <person name="Nowell W R."/>
        </authorList>
    </citation>
    <scope>NUCLEOTIDE SEQUENCE</scope>
</reference>
<gene>
    <name evidence="3" type="ORF">GPM918_LOCUS41946</name>
    <name evidence="2" type="ORF">OVA965_LOCUS36614</name>
    <name evidence="5" type="ORF">SRO942_LOCUS43091</name>
    <name evidence="4" type="ORF">TMI583_LOCUS37631</name>
</gene>
<name>A0A816A7F4_9BILA</name>